<evidence type="ECO:0000256" key="1">
    <source>
        <dbReference type="SAM" id="MobiDB-lite"/>
    </source>
</evidence>
<evidence type="ECO:0000259" key="2">
    <source>
        <dbReference type="Pfam" id="PF20103"/>
    </source>
</evidence>
<dbReference type="AlphaFoldDB" id="A0A2S0I6V2"/>
<dbReference type="EMBL" id="CP023270">
    <property type="protein sequence ID" value="AVJ27738.1"/>
    <property type="molecule type" value="Genomic_DNA"/>
</dbReference>
<dbReference type="Proteomes" id="UP000239477">
    <property type="component" value="Chromosome"/>
</dbReference>
<evidence type="ECO:0000259" key="3">
    <source>
        <dbReference type="Pfam" id="PF25149"/>
    </source>
</evidence>
<name>A0A2S0I6V2_9BURK</name>
<accession>A0A2S0I6V2</accession>
<organism evidence="4 5">
    <name type="scientific">Achromobacter spanius</name>
    <dbReference type="NCBI Taxonomy" id="217203"/>
    <lineage>
        <taxon>Bacteria</taxon>
        <taxon>Pseudomonadati</taxon>
        <taxon>Pseudomonadota</taxon>
        <taxon>Betaproteobacteria</taxon>
        <taxon>Burkholderiales</taxon>
        <taxon>Alcaligenaceae</taxon>
        <taxon>Achromobacter</taxon>
    </lineage>
</organism>
<sequence>MTLSLTERRAALRGAAGGDAADVASFARALDGANEEDRAALAKVLPPSRLFSAEGPTPRACFVLAALGKPKLVADTLAPADMVRKREYATRHGEIAAAVVDAAAGRDAPWRAAFVELLAEQRWWAEHLAWPVCHALVRLDGDAPLSAAYLRCFVQQVSAIGGDGQLDADHGRLMAAYLQAHPDQIEREFWALFRVEGMGADYLLMERTGPAWDAAVLTLCQDNPAFRDQLLAESLEALLRDFPAKTIAWYLRMHRLADPAAHEVAARQHTYFAVLGTAPSTAVGLALDMLRRAAGQLDVDAMIEAGSAVLTRSEKKLVKALLGLFAALKTDAGQQDRMSEMVGEALEGMALDLAPLARKLVTPSSETQPAEASGHANGQTSGQARAKVDGERASQAIAMPGPRRKPLPDLPDQAPGIGGDDALHALIAAQFEGTGHGADLPRIVDYLASRPHQPLPEALQHRAAEIIDSVWEERAASPRRLLAAALLGREDVSFRGYARYVVAIAGKPDPVGVALQEQIVSSSRYDAETGDWKSDETWTSRWGYQYLPTHSPLALLAGVFHDLRSSRAQGKSFSPPTVVPAQRFVWERVLAEPGDGTFSRDLAVLGDGAKPFWMAGDAAACASPALDVADVPAEFTFRAQEAREQDGYDQVVQWTAWLLQSNPDTLAAHFHPMLCAAVQVINVRGVGPLLTALGASRLPPGEPVYSALALAASGKMAEQRAQAAEAIARLADAGLLDPAPFAAQIAAHLAQGFALAGRLAQTLADAASISALAGCRALQTLEALLPQLLDAEGKPLAQAGKLIELAARLSDDYGMPIALPATLAARRKGASVLAVTLRSLEAVTPRVTPLATTAAAAAQRALEE</sequence>
<proteinExistence type="predicted"/>
<gene>
    <name evidence="4" type="ORF">CLM73_11795</name>
</gene>
<dbReference type="RefSeq" id="WP_105238587.1">
    <property type="nucleotide sequence ID" value="NZ_CP023270.1"/>
</dbReference>
<evidence type="ECO:0000313" key="4">
    <source>
        <dbReference type="EMBL" id="AVJ27738.1"/>
    </source>
</evidence>
<feature type="domain" description="DUF7825" evidence="3">
    <location>
        <begin position="650"/>
        <end position="805"/>
    </location>
</feature>
<dbReference type="Pfam" id="PF25149">
    <property type="entry name" value="DUF7825"/>
    <property type="match status" value="1"/>
</dbReference>
<feature type="region of interest" description="Disordered" evidence="1">
    <location>
        <begin position="362"/>
        <end position="418"/>
    </location>
</feature>
<protein>
    <submittedName>
        <fullName evidence="4">Uncharacterized protein</fullName>
    </submittedName>
</protein>
<feature type="compositionally biased region" description="Polar residues" evidence="1">
    <location>
        <begin position="362"/>
        <end position="383"/>
    </location>
</feature>
<evidence type="ECO:0000313" key="5">
    <source>
        <dbReference type="Proteomes" id="UP000239477"/>
    </source>
</evidence>
<feature type="domain" description="DUF6493" evidence="2">
    <location>
        <begin position="173"/>
        <end position="316"/>
    </location>
</feature>
<keyword evidence="5" id="KW-1185">Reference proteome</keyword>
<dbReference type="InterPro" id="IPR056727">
    <property type="entry name" value="DUF7825"/>
</dbReference>
<dbReference type="Pfam" id="PF20103">
    <property type="entry name" value="DUF6493"/>
    <property type="match status" value="1"/>
</dbReference>
<reference evidence="4 5" key="1">
    <citation type="submission" date="2017-09" db="EMBL/GenBank/DDBJ databases">
        <title>Genomic, metabolic, and phenotypic characteristics of bacterial isolates from the natural microbiome of the model nematode Caenorhabditis elegans.</title>
        <authorList>
            <person name="Zimmermann J."/>
            <person name="Obeng N."/>
            <person name="Yang W."/>
            <person name="Obeng O."/>
            <person name="Kissoyan K."/>
            <person name="Pees B."/>
            <person name="Dirksen P."/>
            <person name="Hoppner M."/>
            <person name="Franke A."/>
            <person name="Rosenstiel P."/>
            <person name="Leippe M."/>
            <person name="Dierking K."/>
            <person name="Kaleta C."/>
            <person name="Schulenburg H."/>
        </authorList>
    </citation>
    <scope>NUCLEOTIDE SEQUENCE [LARGE SCALE GENOMIC DNA]</scope>
    <source>
        <strain evidence="4 5">MYb73</strain>
    </source>
</reference>
<dbReference type="InterPro" id="IPR045472">
    <property type="entry name" value="DUF6493"/>
</dbReference>
<dbReference type="OrthoDB" id="3268451at2"/>